<reference evidence="1 2" key="1">
    <citation type="submission" date="2017-11" db="EMBL/GenBank/DDBJ databases">
        <title>The genome of Rhizophagus clarus HR1 reveals common genetic basis of auxotrophy among arbuscular mycorrhizal fungi.</title>
        <authorList>
            <person name="Kobayashi Y."/>
        </authorList>
    </citation>
    <scope>NUCLEOTIDE SEQUENCE [LARGE SCALE GENOMIC DNA]</scope>
    <source>
        <strain evidence="1 2">HR1</strain>
    </source>
</reference>
<dbReference type="EMBL" id="BEXD01002223">
    <property type="protein sequence ID" value="GBB97448.1"/>
    <property type="molecule type" value="Genomic_DNA"/>
</dbReference>
<gene>
    <name evidence="1" type="ORF">RclHR1_00030005</name>
</gene>
<keyword evidence="2" id="KW-1185">Reference proteome</keyword>
<accession>A0A2Z6S034</accession>
<evidence type="ECO:0000313" key="1">
    <source>
        <dbReference type="EMBL" id="GBB97448.1"/>
    </source>
</evidence>
<sequence length="76" mass="8757">MDSCITPDQATIVCHNCLLKIFVYNIIVIKIIGYYRTTTKLVHKCQIITDRKKISVILSIIMQNNARDFHAFDSNV</sequence>
<comment type="caution">
    <text evidence="1">The sequence shown here is derived from an EMBL/GenBank/DDBJ whole genome shotgun (WGS) entry which is preliminary data.</text>
</comment>
<dbReference type="Proteomes" id="UP000247702">
    <property type="component" value="Unassembled WGS sequence"/>
</dbReference>
<evidence type="ECO:0000313" key="2">
    <source>
        <dbReference type="Proteomes" id="UP000247702"/>
    </source>
</evidence>
<dbReference type="AlphaFoldDB" id="A0A2Z6S034"/>
<proteinExistence type="predicted"/>
<protein>
    <submittedName>
        <fullName evidence="1">Uncharacterized protein</fullName>
    </submittedName>
</protein>
<name>A0A2Z6S034_9GLOM</name>
<organism evidence="1 2">
    <name type="scientific">Rhizophagus clarus</name>
    <dbReference type="NCBI Taxonomy" id="94130"/>
    <lineage>
        <taxon>Eukaryota</taxon>
        <taxon>Fungi</taxon>
        <taxon>Fungi incertae sedis</taxon>
        <taxon>Mucoromycota</taxon>
        <taxon>Glomeromycotina</taxon>
        <taxon>Glomeromycetes</taxon>
        <taxon>Glomerales</taxon>
        <taxon>Glomeraceae</taxon>
        <taxon>Rhizophagus</taxon>
    </lineage>
</organism>